<dbReference type="Pfam" id="PF14264">
    <property type="entry name" value="Glucos_trans_II"/>
    <property type="match status" value="1"/>
</dbReference>
<name>I2Q7R2_9BACT</name>
<sequence>MIKPCRSIGLEHYLPLFFICAVSIIAYSSIIRSPLFFEDDALRVAINEGVNQGVHGRPFADMIYTFFSGGLFIDISPFSQIVAIFFMILSATILLSGFSIVTEKKFLSLGTLYDSIILSLRDENMWSLALVFVCFPLNFSIISYRFDSLPMCSGILFACSAFTICQTINIHSYNAYDFLVRVLCASVLIFFSLGLYQPTIGFYVAASFILFAHMVLSSCKFIEVLLRVILSVIPLIVGSVFYIPIYLQAKYMAGQQFYSLKEHPYIVAHNNLLPLKNLFEGILKNCLDFINYYLSFLGENTLSYAITSATFIVFVVIFLKSISNFRKIIAIVFLFSAFISCASIQIFLQSPIFATRTSVSLAVFVLGIFFISSNHSRFLWIKKTIGIIRWLIIIISIGILSAIGNAQRDQYRFEQEIVYNGLEADIAFLYEKEGLKSFSITPWALSTCVTTIRVLQNKYPFLRESGSMTVSMFTISKMLSYLPINYVLSENFDPSVNLNVLETVIKKYNYTIKKISDEQYLVVLHPHQTLPFTPDRLK</sequence>
<feature type="transmembrane region" description="Helical" evidence="1">
    <location>
        <begin position="81"/>
        <end position="102"/>
    </location>
</feature>
<feature type="transmembrane region" description="Helical" evidence="1">
    <location>
        <begin position="384"/>
        <end position="403"/>
    </location>
</feature>
<keyword evidence="1" id="KW-0472">Membrane</keyword>
<reference evidence="2" key="1">
    <citation type="submission" date="2011-11" db="EMBL/GenBank/DDBJ databases">
        <title>Improved High-Quality Draft sequence of Desulfovibrio sp. U5L.</title>
        <authorList>
            <consortium name="US DOE Joint Genome Institute"/>
            <person name="Lucas S."/>
            <person name="Han J."/>
            <person name="Lapidus A."/>
            <person name="Cheng J.-F."/>
            <person name="Goodwin L."/>
            <person name="Pitluck S."/>
            <person name="Peters L."/>
            <person name="Ovchinnikova G."/>
            <person name="Held B."/>
            <person name="Detter J.C."/>
            <person name="Han C."/>
            <person name="Tapia R."/>
            <person name="Land M."/>
            <person name="Hauser L."/>
            <person name="Kyrpides N."/>
            <person name="Ivanova N."/>
            <person name="Pagani I."/>
            <person name="Gabster J."/>
            <person name="Walker C."/>
            <person name="Stolyar S."/>
            <person name="Stahl D."/>
            <person name="Arkin A."/>
            <person name="Dehal P."/>
            <person name="Hazen T."/>
            <person name="Woyke T."/>
        </authorList>
    </citation>
    <scope>NUCLEOTIDE SEQUENCE [LARGE SCALE GENOMIC DNA]</scope>
    <source>
        <strain evidence="2">U5L</strain>
    </source>
</reference>
<proteinExistence type="predicted"/>
<evidence type="ECO:0000313" key="2">
    <source>
        <dbReference type="EMBL" id="EIG55818.1"/>
    </source>
</evidence>
<gene>
    <name evidence="2" type="ORF">DesU5LDRAFT_0098</name>
</gene>
<dbReference type="EMBL" id="JH600067">
    <property type="protein sequence ID" value="EIG55818.1"/>
    <property type="molecule type" value="Genomic_DNA"/>
</dbReference>
<keyword evidence="1" id="KW-0812">Transmembrane</keyword>
<feature type="transmembrane region" description="Helical" evidence="1">
    <location>
        <begin position="148"/>
        <end position="168"/>
    </location>
</feature>
<feature type="transmembrane region" description="Helical" evidence="1">
    <location>
        <begin position="353"/>
        <end position="372"/>
    </location>
</feature>
<accession>I2Q7R2</accession>
<feature type="transmembrane region" description="Helical" evidence="1">
    <location>
        <begin position="175"/>
        <end position="194"/>
    </location>
</feature>
<feature type="transmembrane region" description="Helical" evidence="1">
    <location>
        <begin position="200"/>
        <end position="217"/>
    </location>
</feature>
<feature type="transmembrane region" description="Helical" evidence="1">
    <location>
        <begin position="224"/>
        <end position="247"/>
    </location>
</feature>
<dbReference type="HOGENOM" id="CLU_506002_0_0_7"/>
<feature type="transmembrane region" description="Helical" evidence="1">
    <location>
        <begin position="301"/>
        <end position="319"/>
    </location>
</feature>
<feature type="transmembrane region" description="Helical" evidence="1">
    <location>
        <begin position="123"/>
        <end position="142"/>
    </location>
</feature>
<feature type="transmembrane region" description="Helical" evidence="1">
    <location>
        <begin position="12"/>
        <end position="30"/>
    </location>
</feature>
<evidence type="ECO:0000256" key="1">
    <source>
        <dbReference type="SAM" id="Phobius"/>
    </source>
</evidence>
<dbReference type="AlphaFoldDB" id="I2Q7R2"/>
<keyword evidence="1" id="KW-1133">Transmembrane helix</keyword>
<feature type="transmembrane region" description="Helical" evidence="1">
    <location>
        <begin position="328"/>
        <end position="347"/>
    </location>
</feature>
<dbReference type="InterPro" id="IPR025686">
    <property type="entry name" value="Glucos_trans_II"/>
</dbReference>
<organism evidence="2">
    <name type="scientific">Desulfovibrio sp. U5L</name>
    <dbReference type="NCBI Taxonomy" id="596152"/>
    <lineage>
        <taxon>Bacteria</taxon>
        <taxon>Pseudomonadati</taxon>
        <taxon>Thermodesulfobacteriota</taxon>
        <taxon>Desulfovibrionia</taxon>
        <taxon>Desulfovibrionales</taxon>
        <taxon>Desulfovibrionaceae</taxon>
        <taxon>Desulfovibrio</taxon>
    </lineage>
</organism>
<protein>
    <submittedName>
        <fullName evidence="2">Uncharacterized protein</fullName>
    </submittedName>
</protein>